<keyword evidence="1" id="KW-1133">Transmembrane helix</keyword>
<evidence type="ECO:0000313" key="3">
    <source>
        <dbReference type="Proteomes" id="UP000239757"/>
    </source>
</evidence>
<keyword evidence="1" id="KW-0472">Membrane</keyword>
<proteinExistence type="predicted"/>
<dbReference type="OrthoDB" id="1434016at2759"/>
<sequence length="109" mass="12918">MSYQNTYVGYKLEPRRFRHKLVRLKADMVGMTTNLIETVNSVLKCTRHLPILVVFSAMFYKLATLILRMGLRQVKQMEVGRVYVEEVRKVMEVNTRRARSMNAKLYFQN</sequence>
<organism evidence="2 3">
    <name type="scientific">Gossypium barbadense</name>
    <name type="common">Sea Island cotton</name>
    <name type="synonym">Hibiscus barbadensis</name>
    <dbReference type="NCBI Taxonomy" id="3634"/>
    <lineage>
        <taxon>Eukaryota</taxon>
        <taxon>Viridiplantae</taxon>
        <taxon>Streptophyta</taxon>
        <taxon>Embryophyta</taxon>
        <taxon>Tracheophyta</taxon>
        <taxon>Spermatophyta</taxon>
        <taxon>Magnoliopsida</taxon>
        <taxon>eudicotyledons</taxon>
        <taxon>Gunneridae</taxon>
        <taxon>Pentapetalae</taxon>
        <taxon>rosids</taxon>
        <taxon>malvids</taxon>
        <taxon>Malvales</taxon>
        <taxon>Malvaceae</taxon>
        <taxon>Malvoideae</taxon>
        <taxon>Gossypium</taxon>
    </lineage>
</organism>
<reference evidence="2 3" key="1">
    <citation type="submission" date="2015-01" db="EMBL/GenBank/DDBJ databases">
        <title>Genome of allotetraploid Gossypium barbadense reveals genomic plasticity and fiber elongation in cotton evolution.</title>
        <authorList>
            <person name="Chen X."/>
            <person name="Liu X."/>
            <person name="Zhao B."/>
            <person name="Zheng H."/>
            <person name="Hu Y."/>
            <person name="Lu G."/>
            <person name="Yang C."/>
            <person name="Chen J."/>
            <person name="Shan C."/>
            <person name="Zhang L."/>
            <person name="Zhou Y."/>
            <person name="Wang L."/>
            <person name="Guo W."/>
            <person name="Bai Y."/>
            <person name="Ruan J."/>
            <person name="Shangguan X."/>
            <person name="Mao Y."/>
            <person name="Jiang J."/>
            <person name="Zhu Y."/>
            <person name="Lei J."/>
            <person name="Kang H."/>
            <person name="Chen S."/>
            <person name="He X."/>
            <person name="Wang R."/>
            <person name="Wang Y."/>
            <person name="Chen J."/>
            <person name="Wang L."/>
            <person name="Yu S."/>
            <person name="Wang B."/>
            <person name="Wei J."/>
            <person name="Song S."/>
            <person name="Lu X."/>
            <person name="Gao Z."/>
            <person name="Gu W."/>
            <person name="Deng X."/>
            <person name="Ma D."/>
            <person name="Wang S."/>
            <person name="Liang W."/>
            <person name="Fang L."/>
            <person name="Cai C."/>
            <person name="Zhu X."/>
            <person name="Zhou B."/>
            <person name="Zhang Y."/>
            <person name="Chen Z."/>
            <person name="Xu S."/>
            <person name="Zhu R."/>
            <person name="Wang S."/>
            <person name="Zhang T."/>
            <person name="Zhao G."/>
        </authorList>
    </citation>
    <scope>NUCLEOTIDE SEQUENCE [LARGE SCALE GENOMIC DNA]</scope>
    <source>
        <strain evidence="3">cv. Xinhai21</strain>
        <tissue evidence="2">Leaf</tissue>
    </source>
</reference>
<keyword evidence="1" id="KW-0812">Transmembrane</keyword>
<evidence type="ECO:0000256" key="1">
    <source>
        <dbReference type="SAM" id="Phobius"/>
    </source>
</evidence>
<dbReference type="Proteomes" id="UP000239757">
    <property type="component" value="Unassembled WGS sequence"/>
</dbReference>
<evidence type="ECO:0000313" key="2">
    <source>
        <dbReference type="EMBL" id="PPR89819.1"/>
    </source>
</evidence>
<dbReference type="AlphaFoldDB" id="A0A2P5WFE7"/>
<gene>
    <name evidence="2" type="ORF">GOBAR_AA30866</name>
</gene>
<feature type="transmembrane region" description="Helical" evidence="1">
    <location>
        <begin position="49"/>
        <end position="67"/>
    </location>
</feature>
<protein>
    <submittedName>
        <fullName evidence="2">Uncharacterized protein</fullName>
    </submittedName>
</protein>
<accession>A0A2P5WFE7</accession>
<dbReference type="EMBL" id="KZ667817">
    <property type="protein sequence ID" value="PPR89819.1"/>
    <property type="molecule type" value="Genomic_DNA"/>
</dbReference>
<name>A0A2P5WFE7_GOSBA</name>